<protein>
    <submittedName>
        <fullName evidence="2">Uncharacterized protein</fullName>
    </submittedName>
</protein>
<dbReference type="AlphaFoldDB" id="A0A292ZMW7"/>
<evidence type="ECO:0000313" key="2">
    <source>
        <dbReference type="EMBL" id="GAY24221.1"/>
    </source>
</evidence>
<accession>A0A292ZMW7</accession>
<evidence type="ECO:0000313" key="3">
    <source>
        <dbReference type="Proteomes" id="UP000221538"/>
    </source>
</evidence>
<dbReference type="Proteomes" id="UP000221538">
    <property type="component" value="Unassembled WGS sequence"/>
</dbReference>
<reference evidence="2 3" key="2">
    <citation type="journal article" date="2013" name="Environ. Sci. Technol.">
        <title>The 4-tert-butylphenol-utilizing bacterium Sphingobium fuliginis OMI can degrade bisphenols via phenolic ring hydroxylation and meta-cleavage pathway.</title>
        <authorList>
            <person name="Ogata Y."/>
            <person name="Goda S."/>
            <person name="Toyama T."/>
            <person name="Sei K."/>
            <person name="Ike M."/>
        </authorList>
    </citation>
    <scope>NUCLEOTIDE SEQUENCE [LARGE SCALE GENOMIC DNA]</scope>
    <source>
        <strain evidence="2 3">OMI</strain>
    </source>
</reference>
<evidence type="ECO:0000256" key="1">
    <source>
        <dbReference type="SAM" id="MobiDB-lite"/>
    </source>
</evidence>
<proteinExistence type="predicted"/>
<feature type="region of interest" description="Disordered" evidence="1">
    <location>
        <begin position="29"/>
        <end position="50"/>
    </location>
</feature>
<feature type="compositionally biased region" description="Polar residues" evidence="1">
    <location>
        <begin position="33"/>
        <end position="42"/>
    </location>
</feature>
<dbReference type="EMBL" id="BEWI01000032">
    <property type="protein sequence ID" value="GAY24221.1"/>
    <property type="molecule type" value="Genomic_DNA"/>
</dbReference>
<reference evidence="2 3" key="1">
    <citation type="journal article" date="2013" name="Biodegradation">
        <title>Occurrence of 4-tert-butylphenol (4-t-BP) biodegradation in an aquatic sample caused by the presence of Spirodela polyrrhiza and isolation of a 4-t-BP-utilizing bacterium.</title>
        <authorList>
            <person name="Ogata Y."/>
            <person name="Toyama T."/>
            <person name="Yu N."/>
            <person name="Wang X."/>
            <person name="Sei K."/>
            <person name="Ike M."/>
        </authorList>
    </citation>
    <scope>NUCLEOTIDE SEQUENCE [LARGE SCALE GENOMIC DNA]</scope>
    <source>
        <strain evidence="2 3">OMI</strain>
    </source>
</reference>
<sequence>MWRFSYDEDRFQYWWEEWRRDRSGNYVGPFGPESQTPTNGSTLPAVYPSE</sequence>
<comment type="caution">
    <text evidence="2">The sequence shown here is derived from an EMBL/GenBank/DDBJ whole genome shotgun (WGS) entry which is preliminary data.</text>
</comment>
<organism evidence="2 3">
    <name type="scientific">Sphingobium fuliginis (strain ATCC 27551)</name>
    <dbReference type="NCBI Taxonomy" id="336203"/>
    <lineage>
        <taxon>Bacteria</taxon>
        <taxon>Pseudomonadati</taxon>
        <taxon>Pseudomonadota</taxon>
        <taxon>Alphaproteobacteria</taxon>
        <taxon>Sphingomonadales</taxon>
        <taxon>Sphingomonadaceae</taxon>
        <taxon>Sphingobium</taxon>
    </lineage>
</organism>
<gene>
    <name evidence="2" type="ORF">SFOMI_4801</name>
</gene>
<name>A0A292ZMW7_SPHSA</name>